<dbReference type="AlphaFoldDB" id="A0A437H1J0"/>
<accession>A0A437H1J0</accession>
<evidence type="ECO:0000313" key="3">
    <source>
        <dbReference type="Proteomes" id="UP000283003"/>
    </source>
</evidence>
<keyword evidence="3" id="KW-1185">Reference proteome</keyword>
<dbReference type="OrthoDB" id="7428487at2"/>
<evidence type="ECO:0000256" key="1">
    <source>
        <dbReference type="SAM" id="MobiDB-lite"/>
    </source>
</evidence>
<comment type="caution">
    <text evidence="2">The sequence shown here is derived from an EMBL/GenBank/DDBJ whole genome shotgun (WGS) entry which is preliminary data.</text>
</comment>
<proteinExistence type="predicted"/>
<protein>
    <recommendedName>
        <fullName evidence="4">WYL domain-containing protein</fullName>
    </recommendedName>
</protein>
<sequence length="106" mass="12099">MHNNAESEPPVERKFIEGIARKLLMEAVYNGEKMVLAPHQLFTRNDALFVSALNTTRNWRSPEERRVGHFKLQGLSNVALTEQSFEPLPTFDDSPAREGDKQLFSV</sequence>
<evidence type="ECO:0008006" key="4">
    <source>
        <dbReference type="Google" id="ProtNLM"/>
    </source>
</evidence>
<name>A0A437H1J0_9SPHN</name>
<gene>
    <name evidence="2" type="ORF">EKN06_04855</name>
</gene>
<evidence type="ECO:0000313" key="2">
    <source>
        <dbReference type="EMBL" id="RVQ69501.1"/>
    </source>
</evidence>
<dbReference type="Proteomes" id="UP000283003">
    <property type="component" value="Unassembled WGS sequence"/>
</dbReference>
<feature type="region of interest" description="Disordered" evidence="1">
    <location>
        <begin position="86"/>
        <end position="106"/>
    </location>
</feature>
<dbReference type="RefSeq" id="WP_127611691.1">
    <property type="nucleotide sequence ID" value="NZ_RXOL01000001.1"/>
</dbReference>
<organism evidence="2 3">
    <name type="scientific">Croceicoccus ponticola</name>
    <dbReference type="NCBI Taxonomy" id="2217664"/>
    <lineage>
        <taxon>Bacteria</taxon>
        <taxon>Pseudomonadati</taxon>
        <taxon>Pseudomonadota</taxon>
        <taxon>Alphaproteobacteria</taxon>
        <taxon>Sphingomonadales</taxon>
        <taxon>Erythrobacteraceae</taxon>
        <taxon>Croceicoccus</taxon>
    </lineage>
</organism>
<reference evidence="2 3" key="1">
    <citation type="submission" date="2018-12" db="EMBL/GenBank/DDBJ databases">
        <title>Croceicoccus ponticola sp. nov., a lipolytic bacterium isolated from seawater.</title>
        <authorList>
            <person name="Yoon J.-H."/>
        </authorList>
    </citation>
    <scope>NUCLEOTIDE SEQUENCE [LARGE SCALE GENOMIC DNA]</scope>
    <source>
        <strain evidence="2 3">GM-16</strain>
    </source>
</reference>
<feature type="compositionally biased region" description="Basic and acidic residues" evidence="1">
    <location>
        <begin position="94"/>
        <end position="106"/>
    </location>
</feature>
<dbReference type="EMBL" id="RXOL01000001">
    <property type="protein sequence ID" value="RVQ69501.1"/>
    <property type="molecule type" value="Genomic_DNA"/>
</dbReference>